<dbReference type="SUPFAM" id="SSF53254">
    <property type="entry name" value="Phosphoglycerate mutase-like"/>
    <property type="match status" value="1"/>
</dbReference>
<evidence type="ECO:0000256" key="1">
    <source>
        <dbReference type="ARBA" id="ARBA00022801"/>
    </source>
</evidence>
<dbReference type="InterPro" id="IPR029033">
    <property type="entry name" value="His_PPase_superfam"/>
</dbReference>
<organism evidence="3 4">
    <name type="scientific">Magnaporthiopsis poae (strain ATCC 64411 / 73-15)</name>
    <name type="common">Kentucky bluegrass fungus</name>
    <name type="synonym">Magnaporthe poae</name>
    <dbReference type="NCBI Taxonomy" id="644358"/>
    <lineage>
        <taxon>Eukaryota</taxon>
        <taxon>Fungi</taxon>
        <taxon>Dikarya</taxon>
        <taxon>Ascomycota</taxon>
        <taxon>Pezizomycotina</taxon>
        <taxon>Sordariomycetes</taxon>
        <taxon>Sordariomycetidae</taxon>
        <taxon>Magnaporthales</taxon>
        <taxon>Magnaporthaceae</taxon>
        <taxon>Magnaporthiopsis</taxon>
    </lineage>
</organism>
<dbReference type="STRING" id="644358.A0A0C4EGU7"/>
<dbReference type="CDD" id="cd07061">
    <property type="entry name" value="HP_HAP_like"/>
    <property type="match status" value="1"/>
</dbReference>
<dbReference type="Pfam" id="PF00328">
    <property type="entry name" value="His_Phos_2"/>
    <property type="match status" value="1"/>
</dbReference>
<evidence type="ECO:0000313" key="2">
    <source>
        <dbReference type="EMBL" id="KLU93165.1"/>
    </source>
</evidence>
<dbReference type="OrthoDB" id="6509975at2759"/>
<accession>A0A0C4EGU7</accession>
<dbReference type="Gene3D" id="3.40.50.1240">
    <property type="entry name" value="Phosphoglycerate mutase-like"/>
    <property type="match status" value="1"/>
</dbReference>
<name>A0A0C4EGU7_MAGP6</name>
<dbReference type="PANTHER" id="PTHR20963:SF23">
    <property type="entry name" value="3-PHYTASE"/>
    <property type="match status" value="1"/>
</dbReference>
<dbReference type="PANTHER" id="PTHR20963">
    <property type="entry name" value="MULTIPLE INOSITOL POLYPHOSPHATE PHOSPHATASE-RELATED"/>
    <property type="match status" value="1"/>
</dbReference>
<proteinExistence type="predicted"/>
<reference evidence="4" key="2">
    <citation type="submission" date="2010-05" db="EMBL/GenBank/DDBJ databases">
        <title>The genome sequence of Magnaporthe poae strain ATCC 64411.</title>
        <authorList>
            <person name="Ma L.-J."/>
            <person name="Dead R."/>
            <person name="Young S."/>
            <person name="Zeng Q."/>
            <person name="Koehrsen M."/>
            <person name="Alvarado L."/>
            <person name="Berlin A."/>
            <person name="Chapman S.B."/>
            <person name="Chen Z."/>
            <person name="Freedman E."/>
            <person name="Gellesch M."/>
            <person name="Goldberg J."/>
            <person name="Griggs A."/>
            <person name="Gujja S."/>
            <person name="Heilman E.R."/>
            <person name="Heiman D."/>
            <person name="Hepburn T."/>
            <person name="Howarth C."/>
            <person name="Jen D."/>
            <person name="Larson L."/>
            <person name="Mehta T."/>
            <person name="Neiman D."/>
            <person name="Pearson M."/>
            <person name="Roberts A."/>
            <person name="Saif S."/>
            <person name="Shea T."/>
            <person name="Shenoy N."/>
            <person name="Sisk P."/>
            <person name="Stolte C."/>
            <person name="Sykes S."/>
            <person name="Walk T."/>
            <person name="White J."/>
            <person name="Yandava C."/>
            <person name="Haas B."/>
            <person name="Nusbaum C."/>
            <person name="Birren B."/>
        </authorList>
    </citation>
    <scope>NUCLEOTIDE SEQUENCE [LARGE SCALE GENOMIC DNA]</scope>
    <source>
        <strain evidence="4">ATCC 64411 / 73-15</strain>
    </source>
</reference>
<keyword evidence="4" id="KW-1185">Reference proteome</keyword>
<dbReference type="GO" id="GO:0009277">
    <property type="term" value="C:fungal-type cell wall"/>
    <property type="evidence" value="ECO:0007669"/>
    <property type="project" value="TreeGrafter"/>
</dbReference>
<dbReference type="EnsemblFungi" id="MAPG_12103T0">
    <property type="protein sequence ID" value="MAPG_12103T0"/>
    <property type="gene ID" value="MAPG_12103"/>
</dbReference>
<sequence>MCPTFVDDYGRQQAQWQPRWLPAFKARLSQYISGDLQLEDGQWNDFAYICGFESQIRGRLSPFCDTLTDADLAAYEYQQDLRYWYGHGPGAAVSSRMMVPFLDALVKRFSEGRGVGPDGTSAFAVPKLLMNFLNDGQLNQLAAAIGVFDEQQPLPTDRMPEDRLWRSSRISPMRGTIAFERLNCRNETYIRIRINEAVYPVPSCQDGPGRSCRVADYAKYVGDKLAAIGSFAQLCNATAPGTPSQVQGASFLTNLNQKHLKIIHP</sequence>
<dbReference type="EMBL" id="ADBL01003066">
    <property type="status" value="NOT_ANNOTATED_CDS"/>
    <property type="molecule type" value="Genomic_DNA"/>
</dbReference>
<dbReference type="Proteomes" id="UP000011715">
    <property type="component" value="Unassembled WGS sequence"/>
</dbReference>
<protein>
    <submittedName>
        <fullName evidence="2">Acid phosphatase PHO1</fullName>
    </submittedName>
</protein>
<reference evidence="2" key="3">
    <citation type="submission" date="2011-03" db="EMBL/GenBank/DDBJ databases">
        <title>Annotation of Magnaporthe poae ATCC 64411.</title>
        <authorList>
            <person name="Ma L.-J."/>
            <person name="Dead R."/>
            <person name="Young S.K."/>
            <person name="Zeng Q."/>
            <person name="Gargeya S."/>
            <person name="Fitzgerald M."/>
            <person name="Haas B."/>
            <person name="Abouelleil A."/>
            <person name="Alvarado L."/>
            <person name="Arachchi H.M."/>
            <person name="Berlin A."/>
            <person name="Brown A."/>
            <person name="Chapman S.B."/>
            <person name="Chen Z."/>
            <person name="Dunbar C."/>
            <person name="Freedman E."/>
            <person name="Gearin G."/>
            <person name="Gellesch M."/>
            <person name="Goldberg J."/>
            <person name="Griggs A."/>
            <person name="Gujja S."/>
            <person name="Heiman D."/>
            <person name="Howarth C."/>
            <person name="Larson L."/>
            <person name="Lui A."/>
            <person name="MacDonald P.J.P."/>
            <person name="Mehta T."/>
            <person name="Montmayeur A."/>
            <person name="Murphy C."/>
            <person name="Neiman D."/>
            <person name="Pearson M."/>
            <person name="Priest M."/>
            <person name="Roberts A."/>
            <person name="Saif S."/>
            <person name="Shea T."/>
            <person name="Shenoy N."/>
            <person name="Sisk P."/>
            <person name="Stolte C."/>
            <person name="Sykes S."/>
            <person name="Yandava C."/>
            <person name="Wortman J."/>
            <person name="Nusbaum C."/>
            <person name="Birren B."/>
        </authorList>
    </citation>
    <scope>NUCLEOTIDE SEQUENCE</scope>
    <source>
        <strain evidence="2">ATCC 64411</strain>
    </source>
</reference>
<dbReference type="OMA" id="SSRINPM"/>
<dbReference type="AlphaFoldDB" id="A0A0C4EGU7"/>
<reference evidence="3" key="4">
    <citation type="journal article" date="2015" name="G3 (Bethesda)">
        <title>Genome sequences of three phytopathogenic species of the Magnaporthaceae family of fungi.</title>
        <authorList>
            <person name="Okagaki L.H."/>
            <person name="Nunes C.C."/>
            <person name="Sailsbery J."/>
            <person name="Clay B."/>
            <person name="Brown D."/>
            <person name="John T."/>
            <person name="Oh Y."/>
            <person name="Young N."/>
            <person name="Fitzgerald M."/>
            <person name="Haas B.J."/>
            <person name="Zeng Q."/>
            <person name="Young S."/>
            <person name="Adiconis X."/>
            <person name="Fan L."/>
            <person name="Levin J.Z."/>
            <person name="Mitchell T.K."/>
            <person name="Okubara P.A."/>
            <person name="Farman M.L."/>
            <person name="Kohn L.M."/>
            <person name="Birren B."/>
            <person name="Ma L.-J."/>
            <person name="Dean R.A."/>
        </authorList>
    </citation>
    <scope>NUCLEOTIDE SEQUENCE</scope>
    <source>
        <strain evidence="3">ATCC 64411 / 73-15</strain>
    </source>
</reference>
<reference evidence="3" key="5">
    <citation type="submission" date="2015-06" db="UniProtKB">
        <authorList>
            <consortium name="EnsemblFungi"/>
        </authorList>
    </citation>
    <scope>IDENTIFICATION</scope>
    <source>
        <strain evidence="3">ATCC 64411</strain>
    </source>
</reference>
<dbReference type="InterPro" id="IPR000560">
    <property type="entry name" value="His_Pase_clade-2"/>
</dbReference>
<dbReference type="eggNOG" id="KOG1382">
    <property type="taxonomic scope" value="Eukaryota"/>
</dbReference>
<reference evidence="2" key="1">
    <citation type="submission" date="2010-05" db="EMBL/GenBank/DDBJ databases">
        <title>The Genome Sequence of Magnaporthe poae strain ATCC 64411.</title>
        <authorList>
            <consortium name="The Broad Institute Genome Sequencing Platform"/>
            <consortium name="Broad Institute Genome Sequencing Center for Infectious Disease"/>
            <person name="Ma L.-J."/>
            <person name="Dead R."/>
            <person name="Young S."/>
            <person name="Zeng Q."/>
            <person name="Koehrsen M."/>
            <person name="Alvarado L."/>
            <person name="Berlin A."/>
            <person name="Chapman S.B."/>
            <person name="Chen Z."/>
            <person name="Freedman E."/>
            <person name="Gellesch M."/>
            <person name="Goldberg J."/>
            <person name="Griggs A."/>
            <person name="Gujja S."/>
            <person name="Heilman E.R."/>
            <person name="Heiman D."/>
            <person name="Hepburn T."/>
            <person name="Howarth C."/>
            <person name="Jen D."/>
            <person name="Larson L."/>
            <person name="Mehta T."/>
            <person name="Neiman D."/>
            <person name="Pearson M."/>
            <person name="Roberts A."/>
            <person name="Saif S."/>
            <person name="Shea T."/>
            <person name="Shenoy N."/>
            <person name="Sisk P."/>
            <person name="Stolte C."/>
            <person name="Sykes S."/>
            <person name="Walk T."/>
            <person name="White J."/>
            <person name="Yandava C."/>
            <person name="Haas B."/>
            <person name="Nusbaum C."/>
            <person name="Birren B."/>
        </authorList>
    </citation>
    <scope>NUCLEOTIDE SEQUENCE</scope>
    <source>
        <strain evidence="2">ATCC 64411</strain>
    </source>
</reference>
<gene>
    <name evidence="2" type="ORF">MAPG_12103</name>
</gene>
<dbReference type="GO" id="GO:0003993">
    <property type="term" value="F:acid phosphatase activity"/>
    <property type="evidence" value="ECO:0007669"/>
    <property type="project" value="TreeGrafter"/>
</dbReference>
<dbReference type="VEuPathDB" id="FungiDB:MAPG_12103"/>
<evidence type="ECO:0000313" key="4">
    <source>
        <dbReference type="Proteomes" id="UP000011715"/>
    </source>
</evidence>
<keyword evidence="1" id="KW-0378">Hydrolase</keyword>
<dbReference type="EMBL" id="GL877130">
    <property type="protein sequence ID" value="KLU93165.1"/>
    <property type="molecule type" value="Genomic_DNA"/>
</dbReference>
<evidence type="ECO:0000313" key="3">
    <source>
        <dbReference type="EnsemblFungi" id="MAPG_12103T0"/>
    </source>
</evidence>